<feature type="compositionally biased region" description="Low complexity" evidence="1">
    <location>
        <begin position="456"/>
        <end position="479"/>
    </location>
</feature>
<protein>
    <recommendedName>
        <fullName evidence="2">Serine/arginine repetitive matrix protein C-terminal domain-containing protein</fullName>
    </recommendedName>
</protein>
<keyword evidence="4" id="KW-1185">Reference proteome</keyword>
<dbReference type="GO" id="GO:0006397">
    <property type="term" value="P:mRNA processing"/>
    <property type="evidence" value="ECO:0007669"/>
    <property type="project" value="TreeGrafter"/>
</dbReference>
<proteinExistence type="predicted"/>
<dbReference type="PANTHER" id="PTHR34755:SF1">
    <property type="entry name" value="SERINE_ARGININE REPETITIVE MATRIX PROTEIN 4"/>
    <property type="match status" value="1"/>
</dbReference>
<evidence type="ECO:0000256" key="1">
    <source>
        <dbReference type="SAM" id="MobiDB-lite"/>
    </source>
</evidence>
<dbReference type="InterPro" id="IPR052109">
    <property type="entry name" value="SRRM_Domain-Containing"/>
</dbReference>
<evidence type="ECO:0000259" key="2">
    <source>
        <dbReference type="Pfam" id="PF15230"/>
    </source>
</evidence>
<gene>
    <name evidence="3" type="ORF">HPG69_019267</name>
</gene>
<feature type="compositionally biased region" description="Polar residues" evidence="1">
    <location>
        <begin position="60"/>
        <end position="72"/>
    </location>
</feature>
<dbReference type="Pfam" id="PF15230">
    <property type="entry name" value="SRRM_C"/>
    <property type="match status" value="1"/>
</dbReference>
<feature type="compositionally biased region" description="Basic and acidic residues" evidence="1">
    <location>
        <begin position="429"/>
        <end position="438"/>
    </location>
</feature>
<feature type="compositionally biased region" description="Polar residues" evidence="1">
    <location>
        <begin position="244"/>
        <end position="283"/>
    </location>
</feature>
<reference evidence="3 4" key="1">
    <citation type="journal article" date="2020" name="Mol. Biol. Evol.">
        <title>Interspecific Gene Flow and the Evolution of Specialization in Black and White Rhinoceros.</title>
        <authorList>
            <person name="Moodley Y."/>
            <person name="Westbury M.V."/>
            <person name="Russo I.M."/>
            <person name="Gopalakrishnan S."/>
            <person name="Rakotoarivelo A."/>
            <person name="Olsen R.A."/>
            <person name="Prost S."/>
            <person name="Tunstall T."/>
            <person name="Ryder O.A."/>
            <person name="Dalen L."/>
            <person name="Bruford M.W."/>
        </authorList>
    </citation>
    <scope>NUCLEOTIDE SEQUENCE [LARGE SCALE GENOMIC DNA]</scope>
    <source>
        <strain evidence="3">SBR-YM</strain>
        <tissue evidence="3">Skin</tissue>
    </source>
</reference>
<feature type="compositionally biased region" description="Basic and acidic residues" evidence="1">
    <location>
        <begin position="29"/>
        <end position="43"/>
    </location>
</feature>
<evidence type="ECO:0000313" key="3">
    <source>
        <dbReference type="EMBL" id="KAF5929246.1"/>
    </source>
</evidence>
<feature type="compositionally biased region" description="Low complexity" evidence="1">
    <location>
        <begin position="313"/>
        <end position="391"/>
    </location>
</feature>
<sequence>MEEQRGAILSRQCRVGNCLHLPCRSEYPARKETLRDESAEARSRRPPLSARYDVRGLKISPTQDSGDLSSFPITPKPNLQAPPKALSQAHPPRVPLILTPRAMQTLAAICNFSKDSLIQLGHSGPDKVSVDGLRSPNRTEASPVKNTEKPELRVQGQCIMTVNISWLFRHSPQARRSAVSNGCFCFQITGSGSAGDLFTKTASPLTTSRGRSQEYDSGNDTSSPPSMQIGSARSRGQEKGSPSGGLSKSQDINSGNTSDSGNSFTTSSPQNKGATLENLSPTSRGRESRGFQSPCLECAEVKKSSLVPPTAQSSPMRGCSRSSSYASTRSSSHSSRSPNPRASPRYTRSRSTSSGKRSYSRSPSYSSKSGKRSPPSRSSRSRRSPSYSRYSPSRERDPKHGEKDSQQRERQRARRRRRSYSPMRKRRRDSPSHLEARRITSARKRPIPYYRPSPSSPSSLSSTSSWYSSSSSRSGSHSYSRSRSRSRSHSHSRSRTRPSSSSSSRSPSLGSRSRSRSYSSADSYSSMRR</sequence>
<feature type="compositionally biased region" description="Low complexity" evidence="1">
    <location>
        <begin position="497"/>
        <end position="529"/>
    </location>
</feature>
<feature type="domain" description="Serine/arginine repetitive matrix protein C-terminal" evidence="2">
    <location>
        <begin position="387"/>
        <end position="452"/>
    </location>
</feature>
<dbReference type="EMBL" id="JACDTQ010000127">
    <property type="protein sequence ID" value="KAF5929246.1"/>
    <property type="molecule type" value="Genomic_DNA"/>
</dbReference>
<dbReference type="GO" id="GO:0005634">
    <property type="term" value="C:nucleus"/>
    <property type="evidence" value="ECO:0007669"/>
    <property type="project" value="TreeGrafter"/>
</dbReference>
<feature type="region of interest" description="Disordered" evidence="1">
    <location>
        <begin position="29"/>
        <end position="90"/>
    </location>
</feature>
<accession>A0A7J7FNI4</accession>
<dbReference type="InterPro" id="IPR029360">
    <property type="entry name" value="SRRM_C"/>
</dbReference>
<dbReference type="Proteomes" id="UP000551758">
    <property type="component" value="Unassembled WGS sequence"/>
</dbReference>
<comment type="caution">
    <text evidence="3">The sequence shown here is derived from an EMBL/GenBank/DDBJ whole genome shotgun (WGS) entry which is preliminary data.</text>
</comment>
<evidence type="ECO:0000313" key="4">
    <source>
        <dbReference type="Proteomes" id="UP000551758"/>
    </source>
</evidence>
<dbReference type="GO" id="GO:0003729">
    <property type="term" value="F:mRNA binding"/>
    <property type="evidence" value="ECO:0007669"/>
    <property type="project" value="TreeGrafter"/>
</dbReference>
<dbReference type="PANTHER" id="PTHR34755">
    <property type="entry name" value="SERINE/ARGININE REPETITIVE MATRIX PROTEIN 3-RELATED"/>
    <property type="match status" value="1"/>
</dbReference>
<organism evidence="3 4">
    <name type="scientific">Diceros bicornis minor</name>
    <name type="common">South-central black rhinoceros</name>
    <dbReference type="NCBI Taxonomy" id="77932"/>
    <lineage>
        <taxon>Eukaryota</taxon>
        <taxon>Metazoa</taxon>
        <taxon>Chordata</taxon>
        <taxon>Craniata</taxon>
        <taxon>Vertebrata</taxon>
        <taxon>Euteleostomi</taxon>
        <taxon>Mammalia</taxon>
        <taxon>Eutheria</taxon>
        <taxon>Laurasiatheria</taxon>
        <taxon>Perissodactyla</taxon>
        <taxon>Rhinocerotidae</taxon>
        <taxon>Diceros</taxon>
    </lineage>
</organism>
<feature type="region of interest" description="Disordered" evidence="1">
    <location>
        <begin position="128"/>
        <end position="149"/>
    </location>
</feature>
<feature type="compositionally biased region" description="Basic residues" evidence="1">
    <location>
        <begin position="480"/>
        <end position="496"/>
    </location>
</feature>
<feature type="region of interest" description="Disordered" evidence="1">
    <location>
        <begin position="305"/>
        <end position="529"/>
    </location>
</feature>
<feature type="compositionally biased region" description="Basic and acidic residues" evidence="1">
    <location>
        <begin position="392"/>
        <end position="410"/>
    </location>
</feature>
<feature type="region of interest" description="Disordered" evidence="1">
    <location>
        <begin position="196"/>
        <end position="291"/>
    </location>
</feature>
<dbReference type="GO" id="GO:0042551">
    <property type="term" value="P:neuron maturation"/>
    <property type="evidence" value="ECO:0007669"/>
    <property type="project" value="TreeGrafter"/>
</dbReference>
<name>A0A7J7FNI4_DICBM</name>
<feature type="compositionally biased region" description="Basic residues" evidence="1">
    <location>
        <begin position="411"/>
        <end position="428"/>
    </location>
</feature>
<feature type="compositionally biased region" description="Polar residues" evidence="1">
    <location>
        <begin position="200"/>
        <end position="231"/>
    </location>
</feature>
<dbReference type="GO" id="GO:0043484">
    <property type="term" value="P:regulation of RNA splicing"/>
    <property type="evidence" value="ECO:0007669"/>
    <property type="project" value="TreeGrafter"/>
</dbReference>
<dbReference type="AlphaFoldDB" id="A0A7J7FNI4"/>